<accession>A0A699HG52</accession>
<reference evidence="1" key="1">
    <citation type="journal article" date="2019" name="Sci. Rep.">
        <title>Draft genome of Tanacetum cinerariifolium, the natural source of mosquito coil.</title>
        <authorList>
            <person name="Yamashiro T."/>
            <person name="Shiraishi A."/>
            <person name="Satake H."/>
            <person name="Nakayama K."/>
        </authorList>
    </citation>
    <scope>NUCLEOTIDE SEQUENCE</scope>
</reference>
<dbReference type="EMBL" id="BKCJ010158044">
    <property type="protein sequence ID" value="GEY18226.1"/>
    <property type="molecule type" value="Genomic_DNA"/>
</dbReference>
<name>A0A699HG52_TANCI</name>
<dbReference type="AlphaFoldDB" id="A0A699HG52"/>
<protein>
    <submittedName>
        <fullName evidence="1">Uncharacterized protein</fullName>
    </submittedName>
</protein>
<evidence type="ECO:0000313" key="1">
    <source>
        <dbReference type="EMBL" id="GEY18226.1"/>
    </source>
</evidence>
<comment type="caution">
    <text evidence="1">The sequence shown here is derived from an EMBL/GenBank/DDBJ whole genome shotgun (WGS) entry which is preliminary data.</text>
</comment>
<organism evidence="1">
    <name type="scientific">Tanacetum cinerariifolium</name>
    <name type="common">Dalmatian daisy</name>
    <name type="synonym">Chrysanthemum cinerariifolium</name>
    <dbReference type="NCBI Taxonomy" id="118510"/>
    <lineage>
        <taxon>Eukaryota</taxon>
        <taxon>Viridiplantae</taxon>
        <taxon>Streptophyta</taxon>
        <taxon>Embryophyta</taxon>
        <taxon>Tracheophyta</taxon>
        <taxon>Spermatophyta</taxon>
        <taxon>Magnoliopsida</taxon>
        <taxon>eudicotyledons</taxon>
        <taxon>Gunneridae</taxon>
        <taxon>Pentapetalae</taxon>
        <taxon>asterids</taxon>
        <taxon>campanulids</taxon>
        <taxon>Asterales</taxon>
        <taxon>Asteraceae</taxon>
        <taxon>Asteroideae</taxon>
        <taxon>Anthemideae</taxon>
        <taxon>Anthemidinae</taxon>
        <taxon>Tanacetum</taxon>
    </lineage>
</organism>
<sequence>MTYPDEVEEIVGILIEVEPLHGPTIEVIGLNTYNHDISLSSREVSSFDETKPQPQTLLNCPHLDISLGDKKGLEPPIKPYSLDSFRMKEVDHLTNHSLLSPHVESFHPKDMLYLMRRSLEVLRKFYLMILEGRFNKLSHVSSPLLSKPGEY</sequence>
<gene>
    <name evidence="1" type="ORF">Tci_390200</name>
</gene>
<proteinExistence type="predicted"/>